<evidence type="ECO:0000256" key="1">
    <source>
        <dbReference type="SAM" id="Phobius"/>
    </source>
</evidence>
<protein>
    <submittedName>
        <fullName evidence="2">Uncharacterized protein</fullName>
    </submittedName>
</protein>
<dbReference type="EMBL" id="CM016556">
    <property type="protein sequence ID" value="TKW14683.1"/>
    <property type="molecule type" value="Genomic_DNA"/>
</dbReference>
<accession>A0A4U6UIX1</accession>
<gene>
    <name evidence="2" type="ORF">SEVIR_5G182500v2</name>
</gene>
<dbReference type="Gramene" id="TKW14683">
    <property type="protein sequence ID" value="TKW14683"/>
    <property type="gene ID" value="SEVIR_5G182500v2"/>
</dbReference>
<evidence type="ECO:0000313" key="2">
    <source>
        <dbReference type="EMBL" id="TKW14684.1"/>
    </source>
</evidence>
<dbReference type="AlphaFoldDB" id="A0A4U6UIX1"/>
<feature type="transmembrane region" description="Helical" evidence="1">
    <location>
        <begin position="46"/>
        <end position="67"/>
    </location>
</feature>
<dbReference type="Gramene" id="TKW14684">
    <property type="protein sequence ID" value="TKW14684"/>
    <property type="gene ID" value="SEVIR_5G182500v2"/>
</dbReference>
<dbReference type="EMBL" id="CM016556">
    <property type="protein sequence ID" value="TKW14684.1"/>
    <property type="molecule type" value="Genomic_DNA"/>
</dbReference>
<name>A0A4U6UIX1_SETVI</name>
<keyword evidence="1" id="KW-1133">Transmembrane helix</keyword>
<evidence type="ECO:0000313" key="3">
    <source>
        <dbReference type="Proteomes" id="UP000298652"/>
    </source>
</evidence>
<organism evidence="2 3">
    <name type="scientific">Setaria viridis</name>
    <name type="common">Green bristlegrass</name>
    <name type="synonym">Setaria italica subsp. viridis</name>
    <dbReference type="NCBI Taxonomy" id="4556"/>
    <lineage>
        <taxon>Eukaryota</taxon>
        <taxon>Viridiplantae</taxon>
        <taxon>Streptophyta</taxon>
        <taxon>Embryophyta</taxon>
        <taxon>Tracheophyta</taxon>
        <taxon>Spermatophyta</taxon>
        <taxon>Magnoliopsida</taxon>
        <taxon>Liliopsida</taxon>
        <taxon>Poales</taxon>
        <taxon>Poaceae</taxon>
        <taxon>PACMAD clade</taxon>
        <taxon>Panicoideae</taxon>
        <taxon>Panicodae</taxon>
        <taxon>Paniceae</taxon>
        <taxon>Cenchrinae</taxon>
        <taxon>Setaria</taxon>
    </lineage>
</organism>
<keyword evidence="3" id="KW-1185">Reference proteome</keyword>
<dbReference type="Proteomes" id="UP000298652">
    <property type="component" value="Chromosome 5"/>
</dbReference>
<keyword evidence="1" id="KW-0472">Membrane</keyword>
<reference evidence="2 3" key="1">
    <citation type="submission" date="2019-03" db="EMBL/GenBank/DDBJ databases">
        <title>WGS assembly of Setaria viridis.</title>
        <authorList>
            <person name="Huang P."/>
            <person name="Jenkins J."/>
            <person name="Grimwood J."/>
            <person name="Barry K."/>
            <person name="Healey A."/>
            <person name="Mamidi S."/>
            <person name="Sreedasyam A."/>
            <person name="Shu S."/>
            <person name="Feldman M."/>
            <person name="Wu J."/>
            <person name="Yu Y."/>
            <person name="Chen C."/>
            <person name="Johnson J."/>
            <person name="Rokhsar D."/>
            <person name="Baxter I."/>
            <person name="Schmutz J."/>
            <person name="Brutnell T."/>
            <person name="Kellogg E."/>
        </authorList>
    </citation>
    <scope>NUCLEOTIDE SEQUENCE [LARGE SCALE GENOMIC DNA]</scope>
    <source>
        <strain evidence="3">cv. A10</strain>
    </source>
</reference>
<sequence>MESLQVFRTMQACQKNCCYSRSSLFFSLFHPAYQEMMMIYGANHKGNCEACTLLPCFSVFYIIFYSFPRKET</sequence>
<proteinExistence type="predicted"/>
<keyword evidence="1" id="KW-0812">Transmembrane</keyword>